<dbReference type="AlphaFoldDB" id="A0AAV0MFA3"/>
<dbReference type="InterPro" id="IPR004242">
    <property type="entry name" value="Transposase_21"/>
</dbReference>
<dbReference type="EMBL" id="CAMGYJ010000007">
    <property type="protein sequence ID" value="CAI0444873.1"/>
    <property type="molecule type" value="Genomic_DNA"/>
</dbReference>
<dbReference type="Proteomes" id="UP001154282">
    <property type="component" value="Unassembled WGS sequence"/>
</dbReference>
<name>A0AAV0MFA3_9ROSI</name>
<protein>
    <recommendedName>
        <fullName evidence="1">Transposase-associated domain-containing protein</fullName>
    </recommendedName>
</protein>
<dbReference type="PANTHER" id="PTHR10775:SF182">
    <property type="entry name" value="TRANSPOSON, EN_SPM-LIKE, TRANSPOSASE-ASSOCIATED DOMAIN PROTEIN-RELATED"/>
    <property type="match status" value="1"/>
</dbReference>
<accession>A0AAV0MFA3</accession>
<organism evidence="2 3">
    <name type="scientific">Linum tenue</name>
    <dbReference type="NCBI Taxonomy" id="586396"/>
    <lineage>
        <taxon>Eukaryota</taxon>
        <taxon>Viridiplantae</taxon>
        <taxon>Streptophyta</taxon>
        <taxon>Embryophyta</taxon>
        <taxon>Tracheophyta</taxon>
        <taxon>Spermatophyta</taxon>
        <taxon>Magnoliopsida</taxon>
        <taxon>eudicotyledons</taxon>
        <taxon>Gunneridae</taxon>
        <taxon>Pentapetalae</taxon>
        <taxon>rosids</taxon>
        <taxon>fabids</taxon>
        <taxon>Malpighiales</taxon>
        <taxon>Linaceae</taxon>
        <taxon>Linum</taxon>
    </lineage>
</organism>
<dbReference type="Pfam" id="PF13963">
    <property type="entry name" value="Transpos_assoc"/>
    <property type="match status" value="1"/>
</dbReference>
<dbReference type="PANTHER" id="PTHR10775">
    <property type="entry name" value="OS08G0208400 PROTEIN"/>
    <property type="match status" value="1"/>
</dbReference>
<feature type="non-terminal residue" evidence="2">
    <location>
        <position position="1"/>
    </location>
</feature>
<feature type="domain" description="Transposase-associated" evidence="1">
    <location>
        <begin position="49"/>
        <end position="122"/>
    </location>
</feature>
<sequence>FGFVKHQILLLTFIQEILKLAKEEVQIKESAGCSTTPSGYFTTKMIPNKEWMSIRNRREPGFVDGVNNFIDYAFSHSANKEAIRCPCTKCRNAVYKGRSEVQYHLLKNGILENYSTWNFHGEGAGNTQDSTSTQELNEDHMLEDTLDDMDGLLNDIYGRRGEEEDFGMDTEEVAEEPNQDAAAFYRLLQEAKEKLYPNCEYTKLSTIVKLLHLKSIHKWTNKSFDDLLDILRVLIPDGKVNLPESFSSARKYISELGLGYEKYDVCEKSCTLYWGPHKDATSCPVCKLPRYASIDSKGKGKPHKVLRYFPLKPRLQRLFMSSKTASEMRWHKEGRSDDGIMRHPADTPAWKSFDETYPSFASDPRNVRLGAATDGFQPFGNMSSQHIIWPVVLIPYNLPPWLCMKQPYFIMSMIIHGPHSPGMGIDVFLQPMIKDLKDLWEDGVSTYDAHSKKNFQLRASILWTISDFPAYADFSGWSTKGYKACPSCHADTSALYLKGSNKLCYMAHRRWLAPNHKWRKNVAAFNGEREVRAKPNPLSGDEVLMKCCSFTQVPFGRKENPVNYDATNSWENLRKKSIFLSCLIGRISLSATTLTSCTLRKMCAIMC</sequence>
<proteinExistence type="predicted"/>
<evidence type="ECO:0000259" key="1">
    <source>
        <dbReference type="Pfam" id="PF13963"/>
    </source>
</evidence>
<keyword evidence="3" id="KW-1185">Reference proteome</keyword>
<dbReference type="InterPro" id="IPR029480">
    <property type="entry name" value="Transpos_assoc"/>
</dbReference>
<comment type="caution">
    <text evidence="2">The sequence shown here is derived from an EMBL/GenBank/DDBJ whole genome shotgun (WGS) entry which is preliminary data.</text>
</comment>
<evidence type="ECO:0000313" key="3">
    <source>
        <dbReference type="Proteomes" id="UP001154282"/>
    </source>
</evidence>
<reference evidence="2" key="1">
    <citation type="submission" date="2022-08" db="EMBL/GenBank/DDBJ databases">
        <authorList>
            <person name="Gutierrez-Valencia J."/>
        </authorList>
    </citation>
    <scope>NUCLEOTIDE SEQUENCE</scope>
</reference>
<evidence type="ECO:0000313" key="2">
    <source>
        <dbReference type="EMBL" id="CAI0444873.1"/>
    </source>
</evidence>
<gene>
    <name evidence="2" type="ORF">LITE_LOCUS28287</name>
</gene>
<dbReference type="Pfam" id="PF02992">
    <property type="entry name" value="Transposase_21"/>
    <property type="match status" value="1"/>
</dbReference>